<dbReference type="EMBL" id="BAAAHQ010000023">
    <property type="protein sequence ID" value="GAA0935313.1"/>
    <property type="molecule type" value="Genomic_DNA"/>
</dbReference>
<proteinExistence type="predicted"/>
<protein>
    <recommendedName>
        <fullName evidence="3">Aspartyl protease</fullName>
    </recommendedName>
</protein>
<dbReference type="Proteomes" id="UP001501578">
    <property type="component" value="Unassembled WGS sequence"/>
</dbReference>
<reference evidence="1 2" key="1">
    <citation type="journal article" date="2019" name="Int. J. Syst. Evol. Microbiol.">
        <title>The Global Catalogue of Microorganisms (GCM) 10K type strain sequencing project: providing services to taxonomists for standard genome sequencing and annotation.</title>
        <authorList>
            <consortium name="The Broad Institute Genomics Platform"/>
            <consortium name="The Broad Institute Genome Sequencing Center for Infectious Disease"/>
            <person name="Wu L."/>
            <person name="Ma J."/>
        </authorList>
    </citation>
    <scope>NUCLEOTIDE SEQUENCE [LARGE SCALE GENOMIC DNA]</scope>
    <source>
        <strain evidence="1 2">JCM 11136</strain>
    </source>
</reference>
<comment type="caution">
    <text evidence="1">The sequence shown here is derived from an EMBL/GenBank/DDBJ whole genome shotgun (WGS) entry which is preliminary data.</text>
</comment>
<gene>
    <name evidence="1" type="ORF">GCM10009560_43300</name>
</gene>
<evidence type="ECO:0000313" key="1">
    <source>
        <dbReference type="EMBL" id="GAA0935313.1"/>
    </source>
</evidence>
<evidence type="ECO:0008006" key="3">
    <source>
        <dbReference type="Google" id="ProtNLM"/>
    </source>
</evidence>
<dbReference type="Gene3D" id="2.40.70.10">
    <property type="entry name" value="Acid Proteases"/>
    <property type="match status" value="1"/>
</dbReference>
<sequence>MTPHRPRTATARTAWRAGDIDEAARLAASAGDERLPILADLVRGRLEEALTRYDGLRRRPRALDRPIADAWLHLDQPGRACEHLCRRHRRIPPHLALRRDHPMTVEAAGPVELPFADHPLAPYLPAVAATLNGRHTLLHLDTGGTFLVMGPERAAEAGIVSVPNGRSFHGVTSVSARTGLVGELNLGGTVLTNVPVDILPTLTGPQDLVIMGTCLLRRFLSTIDTPAARLLLAPRGSAVPPGGTRMPFRLWGDHFMYAAGGYGERDLTFFVDSGLVQLLEDGGTLRQAAVLASRSQYRSWGLAPGELSGTHLRAARPLRLGPLEQDGHLLSIAPGRRTPWSELGGVKVDGLLSQAFLARYAWTLDFDRHEYTFRPGHT</sequence>
<accession>A0ABN1PZ95</accession>
<organism evidence="1 2">
    <name type="scientific">Nonomuraea longicatena</name>
    <dbReference type="NCBI Taxonomy" id="83682"/>
    <lineage>
        <taxon>Bacteria</taxon>
        <taxon>Bacillati</taxon>
        <taxon>Actinomycetota</taxon>
        <taxon>Actinomycetes</taxon>
        <taxon>Streptosporangiales</taxon>
        <taxon>Streptosporangiaceae</taxon>
        <taxon>Nonomuraea</taxon>
    </lineage>
</organism>
<dbReference type="RefSeq" id="WP_343951752.1">
    <property type="nucleotide sequence ID" value="NZ_BAAAHQ010000023.1"/>
</dbReference>
<dbReference type="InterPro" id="IPR021109">
    <property type="entry name" value="Peptidase_aspartic_dom_sf"/>
</dbReference>
<keyword evidence="2" id="KW-1185">Reference proteome</keyword>
<evidence type="ECO:0000313" key="2">
    <source>
        <dbReference type="Proteomes" id="UP001501578"/>
    </source>
</evidence>
<dbReference type="Pfam" id="PF13650">
    <property type="entry name" value="Asp_protease_2"/>
    <property type="match status" value="1"/>
</dbReference>
<name>A0ABN1PZ95_9ACTN</name>